<sequence>MAYVYIIECSDGSLYTGYTVDIQKRLDEHNKGEGAKYTRGRGPVRLRYVETCPDKSAAMRREHVIKQLTRRQKEELIRSVCLLTRNEEGDGV</sequence>
<dbReference type="InterPro" id="IPR000305">
    <property type="entry name" value="GIY-YIG_endonuc"/>
</dbReference>
<evidence type="ECO:0000313" key="4">
    <source>
        <dbReference type="Proteomes" id="UP001596002"/>
    </source>
</evidence>
<protein>
    <submittedName>
        <fullName evidence="3">GIY-YIG nuclease family protein</fullName>
    </submittedName>
</protein>
<dbReference type="InterPro" id="IPR050190">
    <property type="entry name" value="UPF0213_domain"/>
</dbReference>
<reference evidence="4" key="1">
    <citation type="journal article" date="2019" name="Int. J. Syst. Evol. Microbiol.">
        <title>The Global Catalogue of Microorganisms (GCM) 10K type strain sequencing project: providing services to taxonomists for standard genome sequencing and annotation.</title>
        <authorList>
            <consortium name="The Broad Institute Genomics Platform"/>
            <consortium name="The Broad Institute Genome Sequencing Center for Infectious Disease"/>
            <person name="Wu L."/>
            <person name="Ma J."/>
        </authorList>
    </citation>
    <scope>NUCLEOTIDE SEQUENCE [LARGE SCALE GENOMIC DNA]</scope>
    <source>
        <strain evidence="4">WYCCWR 12678</strain>
    </source>
</reference>
<evidence type="ECO:0000313" key="3">
    <source>
        <dbReference type="EMBL" id="MFC4769803.1"/>
    </source>
</evidence>
<feature type="domain" description="GIY-YIG" evidence="2">
    <location>
        <begin position="1"/>
        <end position="76"/>
    </location>
</feature>
<evidence type="ECO:0000256" key="1">
    <source>
        <dbReference type="ARBA" id="ARBA00007435"/>
    </source>
</evidence>
<name>A0ABV9Q797_9BACL</name>
<organism evidence="3 4">
    <name type="scientific">Effusibacillus consociatus</name>
    <dbReference type="NCBI Taxonomy" id="1117041"/>
    <lineage>
        <taxon>Bacteria</taxon>
        <taxon>Bacillati</taxon>
        <taxon>Bacillota</taxon>
        <taxon>Bacilli</taxon>
        <taxon>Bacillales</taxon>
        <taxon>Alicyclobacillaceae</taxon>
        <taxon>Effusibacillus</taxon>
    </lineage>
</organism>
<keyword evidence="4" id="KW-1185">Reference proteome</keyword>
<dbReference type="PANTHER" id="PTHR34477">
    <property type="entry name" value="UPF0213 PROTEIN YHBQ"/>
    <property type="match status" value="1"/>
</dbReference>
<proteinExistence type="inferred from homology"/>
<dbReference type="InterPro" id="IPR035901">
    <property type="entry name" value="GIY-YIG_endonuc_sf"/>
</dbReference>
<dbReference type="PROSITE" id="PS50164">
    <property type="entry name" value="GIY_YIG"/>
    <property type="match status" value="1"/>
</dbReference>
<comment type="caution">
    <text evidence="3">The sequence shown here is derived from an EMBL/GenBank/DDBJ whole genome shotgun (WGS) entry which is preliminary data.</text>
</comment>
<dbReference type="CDD" id="cd10456">
    <property type="entry name" value="GIY-YIG_UPF0213"/>
    <property type="match status" value="1"/>
</dbReference>
<dbReference type="RefSeq" id="WP_380028739.1">
    <property type="nucleotide sequence ID" value="NZ_JBHSHC010000147.1"/>
</dbReference>
<comment type="similarity">
    <text evidence="1">Belongs to the UPF0213 family.</text>
</comment>
<gene>
    <name evidence="3" type="ORF">ACFO8Q_21070</name>
</gene>
<evidence type="ECO:0000259" key="2">
    <source>
        <dbReference type="PROSITE" id="PS50164"/>
    </source>
</evidence>
<dbReference type="EMBL" id="JBHSHC010000147">
    <property type="protein sequence ID" value="MFC4769803.1"/>
    <property type="molecule type" value="Genomic_DNA"/>
</dbReference>
<dbReference type="Pfam" id="PF01541">
    <property type="entry name" value="GIY-YIG"/>
    <property type="match status" value="1"/>
</dbReference>
<dbReference type="PANTHER" id="PTHR34477:SF1">
    <property type="entry name" value="UPF0213 PROTEIN YHBQ"/>
    <property type="match status" value="1"/>
</dbReference>
<dbReference type="Gene3D" id="3.40.1440.10">
    <property type="entry name" value="GIY-YIG endonuclease"/>
    <property type="match status" value="1"/>
</dbReference>
<accession>A0ABV9Q797</accession>
<dbReference type="SUPFAM" id="SSF82771">
    <property type="entry name" value="GIY-YIG endonuclease"/>
    <property type="match status" value="1"/>
</dbReference>
<dbReference type="Proteomes" id="UP001596002">
    <property type="component" value="Unassembled WGS sequence"/>
</dbReference>